<keyword evidence="3" id="KW-1185">Reference proteome</keyword>
<dbReference type="Proteomes" id="UP000285232">
    <property type="component" value="Unassembled WGS sequence"/>
</dbReference>
<keyword evidence="2" id="KW-0378">Hydrolase</keyword>
<dbReference type="AlphaFoldDB" id="A0A419RQJ8"/>
<organism evidence="2 3">
    <name type="scientific">Aurantiacibacter aquimixticola</name>
    <dbReference type="NCBI Taxonomy" id="1958945"/>
    <lineage>
        <taxon>Bacteria</taxon>
        <taxon>Pseudomonadati</taxon>
        <taxon>Pseudomonadota</taxon>
        <taxon>Alphaproteobacteria</taxon>
        <taxon>Sphingomonadales</taxon>
        <taxon>Erythrobacteraceae</taxon>
        <taxon>Aurantiacibacter</taxon>
    </lineage>
</organism>
<name>A0A419RQJ8_9SPHN</name>
<dbReference type="Gene3D" id="3.40.710.10">
    <property type="entry name" value="DD-peptidase/beta-lactamase superfamily"/>
    <property type="match status" value="1"/>
</dbReference>
<proteinExistence type="predicted"/>
<evidence type="ECO:0000313" key="2">
    <source>
        <dbReference type="EMBL" id="RJY08040.1"/>
    </source>
</evidence>
<dbReference type="RefSeq" id="WP_120046930.1">
    <property type="nucleotide sequence ID" value="NZ_RAHX01000001.1"/>
</dbReference>
<evidence type="ECO:0000259" key="1">
    <source>
        <dbReference type="Pfam" id="PF00144"/>
    </source>
</evidence>
<dbReference type="InterPro" id="IPR001466">
    <property type="entry name" value="Beta-lactam-related"/>
</dbReference>
<dbReference type="SUPFAM" id="SSF56601">
    <property type="entry name" value="beta-lactamase/transpeptidase-like"/>
    <property type="match status" value="1"/>
</dbReference>
<dbReference type="PANTHER" id="PTHR43283">
    <property type="entry name" value="BETA-LACTAMASE-RELATED"/>
    <property type="match status" value="1"/>
</dbReference>
<gene>
    <name evidence="2" type="ORF">D6201_00515</name>
</gene>
<dbReference type="Pfam" id="PF00144">
    <property type="entry name" value="Beta-lactamase"/>
    <property type="match status" value="1"/>
</dbReference>
<reference evidence="2 3" key="1">
    <citation type="journal article" date="2017" name="Int. J. Syst. Evol. Microbiol.">
        <title>Erythrobacter aquimixticola sp. nov., isolated from the junction between the ocean and a freshwater spring.</title>
        <authorList>
            <person name="Park S."/>
            <person name="Jung Y.T."/>
            <person name="Choi S.J."/>
            <person name="Yoon J.H."/>
        </authorList>
    </citation>
    <scope>NUCLEOTIDE SEQUENCE [LARGE SCALE GENOMIC DNA]</scope>
    <source>
        <strain evidence="2 3">JSSK-14</strain>
    </source>
</reference>
<protein>
    <submittedName>
        <fullName evidence="2">Class A beta-lactamase-related serine hydrolase</fullName>
    </submittedName>
</protein>
<feature type="domain" description="Beta-lactamase-related" evidence="1">
    <location>
        <begin position="52"/>
        <end position="424"/>
    </location>
</feature>
<sequence>MFSDLVSTPLSRRTTIRGGIALGAGMAATTLPLGAPAFAQSASAAGRWPSVAQFIDSYVDTRKVAGMVAAMGFGQRAPDFLSEGARTFGGADAVGPDTLFRIYSMTKPITGMAVMMLVDEGALGLDQPLHEILPAFRNMQVQKQYDGPITADNLEPAARPITIRHLLTHTAGLGYTIVQNGPIKAAYSRAGLVPFSASRMALAQDLLGGTPAPSLAAFADRLAQVPLVRQPGSRWSYSVATDLLGRVIEVASGMDFAAFLQQRFFTPLGMDSTFFRVPQGEANRLSGNYFLMGGVPVPIDLPGSSVFLDEPAFPFGGAGLVSTARDYDRFLQMLAGYGEIDGQRVMSEAAVRLGTSDLFPETLAANGRFTTSDGRSFGFGAAGLVGQGEADGLFGWFGAAGTAGLVNMRVGLRHTLMTQYMPAENYDVQQRFPIVVAQDAMRMLPS</sequence>
<dbReference type="InterPro" id="IPR012338">
    <property type="entry name" value="Beta-lactam/transpept-like"/>
</dbReference>
<comment type="caution">
    <text evidence="2">The sequence shown here is derived from an EMBL/GenBank/DDBJ whole genome shotgun (WGS) entry which is preliminary data.</text>
</comment>
<dbReference type="EMBL" id="RAHX01000001">
    <property type="protein sequence ID" value="RJY08040.1"/>
    <property type="molecule type" value="Genomic_DNA"/>
</dbReference>
<dbReference type="InterPro" id="IPR050789">
    <property type="entry name" value="Diverse_Enzym_Activities"/>
</dbReference>
<dbReference type="PANTHER" id="PTHR43283:SF3">
    <property type="entry name" value="BETA-LACTAMASE FAMILY PROTEIN (AFU_ORTHOLOGUE AFUA_5G07500)"/>
    <property type="match status" value="1"/>
</dbReference>
<dbReference type="OrthoDB" id="9808046at2"/>
<dbReference type="PROSITE" id="PS51318">
    <property type="entry name" value="TAT"/>
    <property type="match status" value="1"/>
</dbReference>
<accession>A0A419RQJ8</accession>
<dbReference type="GO" id="GO:0016787">
    <property type="term" value="F:hydrolase activity"/>
    <property type="evidence" value="ECO:0007669"/>
    <property type="project" value="UniProtKB-KW"/>
</dbReference>
<dbReference type="InterPro" id="IPR006311">
    <property type="entry name" value="TAT_signal"/>
</dbReference>
<evidence type="ECO:0000313" key="3">
    <source>
        <dbReference type="Proteomes" id="UP000285232"/>
    </source>
</evidence>